<dbReference type="EMBL" id="JAHBOM010000015">
    <property type="protein sequence ID" value="MBU8825202.1"/>
    <property type="molecule type" value="Genomic_DNA"/>
</dbReference>
<reference evidence="1 2" key="1">
    <citation type="submission" date="2021-05" db="EMBL/GenBank/DDBJ databases">
        <title>Draft Genome Sequences of Clinical Respiratory Isolates of Mycobacterium goodii Recovered in Ireland.</title>
        <authorList>
            <person name="Flanagan P.R."/>
            <person name="Mok S."/>
            <person name="Roycroft E."/>
            <person name="Rogers T.R."/>
            <person name="Fitzgibbon M."/>
        </authorList>
    </citation>
    <scope>NUCLEOTIDE SEQUENCE [LARGE SCALE GENOMIC DNA]</scope>
    <source>
        <strain evidence="1 2">14IE55</strain>
    </source>
</reference>
<evidence type="ECO:0008006" key="3">
    <source>
        <dbReference type="Google" id="ProtNLM"/>
    </source>
</evidence>
<evidence type="ECO:0000313" key="2">
    <source>
        <dbReference type="Proteomes" id="UP000696413"/>
    </source>
</evidence>
<evidence type="ECO:0000313" key="1">
    <source>
        <dbReference type="EMBL" id="MBU8825202.1"/>
    </source>
</evidence>
<dbReference type="Proteomes" id="UP000696413">
    <property type="component" value="Unassembled WGS sequence"/>
</dbReference>
<keyword evidence="2" id="KW-1185">Reference proteome</keyword>
<organism evidence="1 2">
    <name type="scientific">Mycolicibacterium goodii</name>
    <name type="common">Mycobacterium goodii</name>
    <dbReference type="NCBI Taxonomy" id="134601"/>
    <lineage>
        <taxon>Bacteria</taxon>
        <taxon>Bacillati</taxon>
        <taxon>Actinomycetota</taxon>
        <taxon>Actinomycetes</taxon>
        <taxon>Mycobacteriales</taxon>
        <taxon>Mycobacteriaceae</taxon>
        <taxon>Mycolicibacterium</taxon>
    </lineage>
</organism>
<protein>
    <recommendedName>
        <fullName evidence="3">Sensor domain-containing protein</fullName>
    </recommendedName>
</protein>
<name>A0ABS6HV15_MYCGD</name>
<sequence>MGAGFAAAAPPDQVPPHAWVSAPSLPLADSQHWPDLASVSEPLDGRAFFAEELCGFHPSPKRQFSSDQARARIDGGPGKWSLQQQIVHFPGDLAATAARAGALFDSVVDALARCPAQAPGTVVDITTPREPCAPQRCTQTAATVRAPDGMTAHVYLSTVGGSVAELVLWSVGAPDVPWPEPPDDAVLAAINPPLCGAWPC</sequence>
<proteinExistence type="predicted"/>
<gene>
    <name evidence="1" type="ORF">KL859_20315</name>
</gene>
<accession>A0ABS6HV15</accession>
<comment type="caution">
    <text evidence="1">The sequence shown here is derived from an EMBL/GenBank/DDBJ whole genome shotgun (WGS) entry which is preliminary data.</text>
</comment>